<evidence type="ECO:0000256" key="5">
    <source>
        <dbReference type="ARBA" id="ARBA00022598"/>
    </source>
</evidence>
<evidence type="ECO:0000256" key="3">
    <source>
        <dbReference type="ARBA" id="ARBA00006820"/>
    </source>
</evidence>
<keyword evidence="15" id="KW-1185">Reference proteome</keyword>
<dbReference type="Proteomes" id="UP001208570">
    <property type="component" value="Unassembled WGS sequence"/>
</dbReference>
<dbReference type="Gene3D" id="3.30.470.20">
    <property type="entry name" value="ATP-grasp fold, B domain"/>
    <property type="match status" value="1"/>
</dbReference>
<dbReference type="GO" id="GO:0000226">
    <property type="term" value="P:microtubule cytoskeleton organization"/>
    <property type="evidence" value="ECO:0007669"/>
    <property type="project" value="TreeGrafter"/>
</dbReference>
<dbReference type="EC" id="6.3.2.25" evidence="11"/>
<reference evidence="14" key="1">
    <citation type="journal article" date="2023" name="Mol. Biol. Evol.">
        <title>Third-Generation Sequencing Reveals the Adaptive Role of the Epigenome in Three Deep-Sea Polychaetes.</title>
        <authorList>
            <person name="Perez M."/>
            <person name="Aroh O."/>
            <person name="Sun Y."/>
            <person name="Lan Y."/>
            <person name="Juniper S.K."/>
            <person name="Young C.R."/>
            <person name="Angers B."/>
            <person name="Qian P.Y."/>
        </authorList>
    </citation>
    <scope>NUCLEOTIDE SEQUENCE</scope>
    <source>
        <strain evidence="14">P08H-3</strain>
    </source>
</reference>
<keyword evidence="8" id="KW-0460">Magnesium</keyword>
<dbReference type="PANTHER" id="PTHR46570:SF1">
    <property type="entry name" value="TUBULIN--TYROSINE LIGASE"/>
    <property type="match status" value="1"/>
</dbReference>
<proteinExistence type="inferred from homology"/>
<dbReference type="EMBL" id="JAODUP010001283">
    <property type="protein sequence ID" value="KAK2140655.1"/>
    <property type="molecule type" value="Genomic_DNA"/>
</dbReference>
<comment type="cofactor">
    <cofactor evidence="1">
        <name>Mg(2+)</name>
        <dbReference type="ChEBI" id="CHEBI:18420"/>
    </cofactor>
</comment>
<keyword evidence="9" id="KW-0630">Potassium</keyword>
<name>A0AAD9IUT1_9ANNE</name>
<evidence type="ECO:0000256" key="8">
    <source>
        <dbReference type="ARBA" id="ARBA00022842"/>
    </source>
</evidence>
<dbReference type="InterPro" id="IPR004344">
    <property type="entry name" value="TTL/TTLL_fam"/>
</dbReference>
<evidence type="ECO:0000313" key="14">
    <source>
        <dbReference type="EMBL" id="KAK2140655.1"/>
    </source>
</evidence>
<evidence type="ECO:0000256" key="11">
    <source>
        <dbReference type="ARBA" id="ARBA00038960"/>
    </source>
</evidence>
<dbReference type="GO" id="GO:0005524">
    <property type="term" value="F:ATP binding"/>
    <property type="evidence" value="ECO:0007669"/>
    <property type="project" value="UniProtKB-KW"/>
</dbReference>
<keyword evidence="7" id="KW-0067">ATP-binding</keyword>
<evidence type="ECO:0000256" key="10">
    <source>
        <dbReference type="ARBA" id="ARBA00037791"/>
    </source>
</evidence>
<keyword evidence="5" id="KW-0436">Ligase</keyword>
<evidence type="ECO:0000256" key="7">
    <source>
        <dbReference type="ARBA" id="ARBA00022840"/>
    </source>
</evidence>
<dbReference type="SUPFAM" id="SSF56059">
    <property type="entry name" value="Glutathione synthetase ATP-binding domain-like"/>
    <property type="match status" value="1"/>
</dbReference>
<comment type="function">
    <text evidence="10">Catalyzes the post-translational addition of a tyrosine to the C-terminal end of detyrosinated alpha-tubulin.</text>
</comment>
<dbReference type="GO" id="GO:0005876">
    <property type="term" value="C:spindle microtubule"/>
    <property type="evidence" value="ECO:0007669"/>
    <property type="project" value="TreeGrafter"/>
</dbReference>
<comment type="cofactor">
    <cofactor evidence="2">
        <name>K(+)</name>
        <dbReference type="ChEBI" id="CHEBI:29103"/>
    </cofactor>
</comment>
<evidence type="ECO:0000256" key="2">
    <source>
        <dbReference type="ARBA" id="ARBA00001958"/>
    </source>
</evidence>
<evidence type="ECO:0000256" key="12">
    <source>
        <dbReference type="ARBA" id="ARBA00041021"/>
    </source>
</evidence>
<keyword evidence="6" id="KW-0547">Nucleotide-binding</keyword>
<comment type="similarity">
    <text evidence="3">Belongs to the tubulin--tyrosine ligase family.</text>
</comment>
<evidence type="ECO:0000256" key="9">
    <source>
        <dbReference type="ARBA" id="ARBA00022958"/>
    </source>
</evidence>
<evidence type="ECO:0000256" key="1">
    <source>
        <dbReference type="ARBA" id="ARBA00001946"/>
    </source>
</evidence>
<dbReference type="Pfam" id="PF03133">
    <property type="entry name" value="TTL"/>
    <property type="match status" value="1"/>
</dbReference>
<comment type="catalytic activity">
    <reaction evidence="13">
        <text>C-terminal L-alpha-aminoacyl-L-glutamyl-L-glutamyl-[tubulin] + L-tyrosine + ATP = C-terminal L-alpha-aminoacyl-L-glutamyl-L-glutamyl-L-tyrosyl-[tubulin] + ADP + phosphate + H(+)</text>
        <dbReference type="Rhea" id="RHEA:17605"/>
        <dbReference type="Rhea" id="RHEA-COMP:16434"/>
        <dbReference type="Rhea" id="RHEA-COMP:16435"/>
        <dbReference type="ChEBI" id="CHEBI:15378"/>
        <dbReference type="ChEBI" id="CHEBI:30616"/>
        <dbReference type="ChEBI" id="CHEBI:43474"/>
        <dbReference type="ChEBI" id="CHEBI:58315"/>
        <dbReference type="ChEBI" id="CHEBI:149554"/>
        <dbReference type="ChEBI" id="CHEBI:149555"/>
        <dbReference type="ChEBI" id="CHEBI:456216"/>
        <dbReference type="EC" id="6.3.2.25"/>
    </reaction>
</comment>
<gene>
    <name evidence="14" type="ORF">LSH36_1284g00062</name>
</gene>
<comment type="subunit">
    <text evidence="4">Monomer.</text>
</comment>
<dbReference type="PROSITE" id="PS51221">
    <property type="entry name" value="TTL"/>
    <property type="match status" value="1"/>
</dbReference>
<evidence type="ECO:0000256" key="4">
    <source>
        <dbReference type="ARBA" id="ARBA00011245"/>
    </source>
</evidence>
<sequence>METLRLIAGMRMGRWLPVDHHRGPRRPGPSNRCSDLWELSVRVASLSVDILPPKSRNVMRCHEPGYQHLVNYYRGSSIICRKASLKRTLLDYCQHQGIEHLEWLPETFVIYPTNASVDETLEHNNIQQLKATARLQKDERRQLESSFINDHQKIWIAKSSNGAKGEGIFLSTNYHDIVTTIDAQSHVYVVQRYIDDPLLLTGKRKFDIRCWVLLDHDYNIHLFKEGVLRTASDPYTAEDLSQSQLTSHLTNHSLQETNSPNYGRYEEGNEMCFDDFNRFLQDNHNVTLQDSLLPQMKKIIFTCLSAIRELIHTTDLPYRSFQLFGFDFLIDRWFKVWLIEINGAPACAEHLLPSLLQSIKLTAIDPVYPPPEHDDGIENLFEIIESS</sequence>
<protein>
    <recommendedName>
        <fullName evidence="12">Tubulin--tyrosine ligase</fullName>
        <ecNumber evidence="11">6.3.2.25</ecNumber>
    </recommendedName>
</protein>
<evidence type="ECO:0000313" key="15">
    <source>
        <dbReference type="Proteomes" id="UP001208570"/>
    </source>
</evidence>
<dbReference type="PANTHER" id="PTHR46570">
    <property type="entry name" value="TUBULIN--TYROSINE LIGASE"/>
    <property type="match status" value="1"/>
</dbReference>
<dbReference type="GO" id="GO:0004835">
    <property type="term" value="F:tubulin-tyrosine ligase activity"/>
    <property type="evidence" value="ECO:0007669"/>
    <property type="project" value="UniProtKB-EC"/>
</dbReference>
<comment type="caution">
    <text evidence="14">The sequence shown here is derived from an EMBL/GenBank/DDBJ whole genome shotgun (WGS) entry which is preliminary data.</text>
</comment>
<dbReference type="AlphaFoldDB" id="A0AAD9IUT1"/>
<evidence type="ECO:0000256" key="13">
    <source>
        <dbReference type="ARBA" id="ARBA00047950"/>
    </source>
</evidence>
<accession>A0AAD9IUT1</accession>
<organism evidence="14 15">
    <name type="scientific">Paralvinella palmiformis</name>
    <dbReference type="NCBI Taxonomy" id="53620"/>
    <lineage>
        <taxon>Eukaryota</taxon>
        <taxon>Metazoa</taxon>
        <taxon>Spiralia</taxon>
        <taxon>Lophotrochozoa</taxon>
        <taxon>Annelida</taxon>
        <taxon>Polychaeta</taxon>
        <taxon>Sedentaria</taxon>
        <taxon>Canalipalpata</taxon>
        <taxon>Terebellida</taxon>
        <taxon>Terebelliformia</taxon>
        <taxon>Alvinellidae</taxon>
        <taxon>Paralvinella</taxon>
    </lineage>
</organism>
<dbReference type="InterPro" id="IPR052492">
    <property type="entry name" value="Tubulin-tyrosine_ligase"/>
</dbReference>
<evidence type="ECO:0000256" key="6">
    <source>
        <dbReference type="ARBA" id="ARBA00022741"/>
    </source>
</evidence>